<evidence type="ECO:0000313" key="1">
    <source>
        <dbReference type="EMBL" id="QQP93558.1"/>
    </source>
</evidence>
<dbReference type="EMBL" id="CP067422">
    <property type="protein sequence ID" value="QQP93558.1"/>
    <property type="molecule type" value="Genomic_DNA"/>
</dbReference>
<keyword evidence="1" id="KW-0614">Plasmid</keyword>
<sequence>MSTSYRVLGSPRFTRQNLTATTSTAALLTGQYFGGGSSKTPVSGALDLRWDVAAATGSPDREIVKRARPWKLDLIGQYSGLRALFAWLEPGWEAPPVDSSATTPNIVNPADNLAYGGLGNRDNTAIGNCFRPAGGSSDNGVPASTLSQWGVTGTSVTVFARVEPYGPDYGTDLVLFGIPTTGGGWLTWDFYGSIWELYDGSTFTTLGNRPATVTQTVALTISGTTAKAYVNGVLKATITTPGLDTSRKIAVGYDPRGQYQKFQTLIYEIGATNTVWSDAEVANYDSYPLGMLDTTTDSPTLPAVLGTTTANWAGAYPYNHAVSHNATGASALLVFASSAGGYTWDPTASFAGQAMTLLGRSTSSGGQGTLWVFALNNPPQTTGNIVISKADQYCDTGVTSAINLANTQASNPFGGFAAAHANASVTLEATNTGKNRLLIGSSHDHYTSGGALTASGAAILFENKANPNHQQVGFVREVDAPGVQATTFSAPFNSVGAAVVLVEPLAAAAGVKTPVSTSIDARWNDRVAVAGAIDARWNDRATAAGNVETRWHDRTKTTGSIDARWNDRANVTGSVEARWHDKAAVAGLLDARWDTASATVRVAVGSSIDARWHDRTAVADAVDARWNDRAALNAALDARYNIRTTAASAADLRYSIRQTIGEIVTTLWHDRTTVSAGRDFRWDDRTTLPATTELRYSIRSALPQSLDVRWDDRGRVGQGAELRWNIQQTISASAAALEMSWHVRERVQRDIDARFDVRGKAASPIDLRWHDRALSGVPIDVRWGIRQPIAQVIEHPWAIRDRVGLPLDLLWDDREAAGLSVDLPYDLRATIGRLIDLRWNDLAIGQGSTRTVIRLTGQQPAGIHLTGVNPVQPRMLTGVELNTRLTGKGSS</sequence>
<dbReference type="RefSeq" id="WP_201083203.1">
    <property type="nucleotide sequence ID" value="NZ_CP067422.1"/>
</dbReference>
<dbReference type="Proteomes" id="UP000595197">
    <property type="component" value="Plasmid pTT6-2"/>
</dbReference>
<keyword evidence="2" id="KW-1185">Reference proteome</keyword>
<dbReference type="InterPro" id="IPR013320">
    <property type="entry name" value="ConA-like_dom_sf"/>
</dbReference>
<protein>
    <submittedName>
        <fullName evidence="1">Uncharacterized protein</fullName>
    </submittedName>
</protein>
<proteinExistence type="predicted"/>
<name>A0ABX7BM90_9PROT</name>
<dbReference type="SUPFAM" id="SSF49899">
    <property type="entry name" value="Concanavalin A-like lectins/glucanases"/>
    <property type="match status" value="1"/>
</dbReference>
<reference evidence="1" key="1">
    <citation type="submission" date="2021-02" db="EMBL/GenBank/DDBJ databases">
        <title>Skermanella TT6 skin isolate.</title>
        <authorList>
            <person name="Lee K."/>
            <person name="Ganzorig M."/>
        </authorList>
    </citation>
    <scope>NUCLEOTIDE SEQUENCE</scope>
    <source>
        <strain evidence="1">TT6</strain>
    </source>
</reference>
<evidence type="ECO:0000313" key="2">
    <source>
        <dbReference type="Proteomes" id="UP000595197"/>
    </source>
</evidence>
<geneLocation type="plasmid" evidence="1 2">
    <name>pTT6-2</name>
</geneLocation>
<organism evidence="1 2">
    <name type="scientific">Skermanella cutis</name>
    <dbReference type="NCBI Taxonomy" id="2775420"/>
    <lineage>
        <taxon>Bacteria</taxon>
        <taxon>Pseudomonadati</taxon>
        <taxon>Pseudomonadota</taxon>
        <taxon>Alphaproteobacteria</taxon>
        <taxon>Rhodospirillales</taxon>
        <taxon>Azospirillaceae</taxon>
        <taxon>Skermanella</taxon>
    </lineage>
</organism>
<dbReference type="Gene3D" id="2.60.120.200">
    <property type="match status" value="1"/>
</dbReference>
<gene>
    <name evidence="1" type="ORF">IGS68_33600</name>
</gene>
<accession>A0ABX7BM90</accession>